<dbReference type="AlphaFoldDB" id="A0A9P0HH79"/>
<keyword evidence="2" id="KW-1185">Reference proteome</keyword>
<name>A0A9P0HH79_NEZVI</name>
<dbReference type="OrthoDB" id="3437960at2759"/>
<protein>
    <submittedName>
        <fullName evidence="1">Uncharacterized protein</fullName>
    </submittedName>
</protein>
<proteinExistence type="predicted"/>
<organism evidence="1 2">
    <name type="scientific">Nezara viridula</name>
    <name type="common">Southern green stink bug</name>
    <name type="synonym">Cimex viridulus</name>
    <dbReference type="NCBI Taxonomy" id="85310"/>
    <lineage>
        <taxon>Eukaryota</taxon>
        <taxon>Metazoa</taxon>
        <taxon>Ecdysozoa</taxon>
        <taxon>Arthropoda</taxon>
        <taxon>Hexapoda</taxon>
        <taxon>Insecta</taxon>
        <taxon>Pterygota</taxon>
        <taxon>Neoptera</taxon>
        <taxon>Paraneoptera</taxon>
        <taxon>Hemiptera</taxon>
        <taxon>Heteroptera</taxon>
        <taxon>Panheteroptera</taxon>
        <taxon>Pentatomomorpha</taxon>
        <taxon>Pentatomoidea</taxon>
        <taxon>Pentatomidae</taxon>
        <taxon>Pentatominae</taxon>
        <taxon>Nezara</taxon>
    </lineage>
</organism>
<reference evidence="1" key="1">
    <citation type="submission" date="2022-01" db="EMBL/GenBank/DDBJ databases">
        <authorList>
            <person name="King R."/>
        </authorList>
    </citation>
    <scope>NUCLEOTIDE SEQUENCE</scope>
</reference>
<evidence type="ECO:0000313" key="2">
    <source>
        <dbReference type="Proteomes" id="UP001152798"/>
    </source>
</evidence>
<gene>
    <name evidence="1" type="ORF">NEZAVI_LOCUS10811</name>
</gene>
<dbReference type="Proteomes" id="UP001152798">
    <property type="component" value="Chromosome 5"/>
</dbReference>
<dbReference type="EMBL" id="OV725081">
    <property type="protein sequence ID" value="CAH1401870.1"/>
    <property type="molecule type" value="Genomic_DNA"/>
</dbReference>
<evidence type="ECO:0000313" key="1">
    <source>
        <dbReference type="EMBL" id="CAH1401870.1"/>
    </source>
</evidence>
<accession>A0A9P0HH79</accession>
<sequence>MVYPDGAGAEDIRPQPAIRHRFGCYDEITEVDRRRVRHCNWVRFLRVVPAYTDQVNLIGTKIKAFKCQELLTLDDLTARENARLEQCSATLNYQLVDSNLN</sequence>